<reference evidence="7 8" key="1">
    <citation type="submission" date="2017-08" db="EMBL/GenBank/DDBJ databases">
        <title>Infants hospitalized years apart are colonized by the same room-sourced microbial strains.</title>
        <authorList>
            <person name="Brooks B."/>
            <person name="Olm M.R."/>
            <person name="Firek B.A."/>
            <person name="Baker R."/>
            <person name="Thomas B.C."/>
            <person name="Morowitz M.J."/>
            <person name="Banfield J.F."/>
        </authorList>
    </citation>
    <scope>NUCLEOTIDE SEQUENCE [LARGE SCALE GENOMIC DNA]</scope>
    <source>
        <strain evidence="7">S2_003_000_R2_14</strain>
    </source>
</reference>
<feature type="transmembrane region" description="Helical" evidence="5">
    <location>
        <begin position="270"/>
        <end position="301"/>
    </location>
</feature>
<comment type="subcellular location">
    <subcellularLocation>
        <location evidence="1">Endomembrane system</location>
        <topology evidence="1">Multi-pass membrane protein</topology>
    </subcellularLocation>
</comment>
<evidence type="ECO:0000313" key="7">
    <source>
        <dbReference type="EMBL" id="PZR07448.1"/>
    </source>
</evidence>
<accession>A0A2W5UEW0</accession>
<evidence type="ECO:0000256" key="5">
    <source>
        <dbReference type="SAM" id="Phobius"/>
    </source>
</evidence>
<organism evidence="7 8">
    <name type="scientific">Archangium gephyra</name>
    <dbReference type="NCBI Taxonomy" id="48"/>
    <lineage>
        <taxon>Bacteria</taxon>
        <taxon>Pseudomonadati</taxon>
        <taxon>Myxococcota</taxon>
        <taxon>Myxococcia</taxon>
        <taxon>Myxococcales</taxon>
        <taxon>Cystobacterineae</taxon>
        <taxon>Archangiaceae</taxon>
        <taxon>Archangium</taxon>
    </lineage>
</organism>
<dbReference type="InterPro" id="IPR052964">
    <property type="entry name" value="Sporulation_signal_mat"/>
</dbReference>
<dbReference type="InterPro" id="IPR011020">
    <property type="entry name" value="HTTM-like"/>
</dbReference>
<keyword evidence="3 5" id="KW-1133">Transmembrane helix</keyword>
<evidence type="ECO:0000313" key="8">
    <source>
        <dbReference type="Proteomes" id="UP000249061"/>
    </source>
</evidence>
<evidence type="ECO:0000256" key="3">
    <source>
        <dbReference type="ARBA" id="ARBA00022989"/>
    </source>
</evidence>
<dbReference type="PANTHER" id="PTHR39535:SF2">
    <property type="entry name" value="HTTM DOMAIN-CONTAINING PROTEIN"/>
    <property type="match status" value="1"/>
</dbReference>
<evidence type="ECO:0000256" key="1">
    <source>
        <dbReference type="ARBA" id="ARBA00004127"/>
    </source>
</evidence>
<keyword evidence="4 5" id="KW-0472">Membrane</keyword>
<dbReference type="SMART" id="SM00752">
    <property type="entry name" value="HTTM"/>
    <property type="match status" value="1"/>
</dbReference>
<dbReference type="GO" id="GO:0012505">
    <property type="term" value="C:endomembrane system"/>
    <property type="evidence" value="ECO:0007669"/>
    <property type="project" value="UniProtKB-SubCell"/>
</dbReference>
<feature type="transmembrane region" description="Helical" evidence="5">
    <location>
        <begin position="127"/>
        <end position="147"/>
    </location>
</feature>
<gene>
    <name evidence="7" type="ORF">DI536_27745</name>
</gene>
<feature type="transmembrane region" description="Helical" evidence="5">
    <location>
        <begin position="80"/>
        <end position="98"/>
    </location>
</feature>
<evidence type="ECO:0000256" key="2">
    <source>
        <dbReference type="ARBA" id="ARBA00022692"/>
    </source>
</evidence>
<evidence type="ECO:0000256" key="4">
    <source>
        <dbReference type="ARBA" id="ARBA00023136"/>
    </source>
</evidence>
<feature type="domain" description="HTTM-like" evidence="6">
    <location>
        <begin position="13"/>
        <end position="307"/>
    </location>
</feature>
<proteinExistence type="predicted"/>
<sequence length="559" mass="63520">MERLKASRFAQQLLTASPVTLGAGRVLLALLLLFDVLRRWEDLDVWYTNAGLMPNHTMLWAPQARLGFSIFYGVSELHEARFFVGLIVIVYLLLLVGWKTKLMQLLALAAQLSLNCRVHYLTNGGDVALSVLLVWTAFLPLGSWLSIDSLRRSMRHSKLNVDKHGVATLEGDPEVLSPPKPYFEWVMGALALQLAVIYLFNYLHKDTDGWRDGRVLLDVMHQDRIATALAEWLRPHVTPGLSMALTRFTQFVEATLPIWVLLPAKSMRRLAIVLGLALHFGFMTFLNLGVFSTTMLMFWFFMIRHDDLVWLGQKVFGAPRKDDVKVDASLGRWAAHATLAARSRAVTGLPGFVPRWFEALSRRLELDVLEPSPFSPDTALTRRRVALGGAIRNALLAFMFVVFVIQTLAQNRPVPQAIKPVPPFWVLWPVEYLHFFQGWGMFAVSPREDATVVVRARTFDGRLVDPLSERASRRSPPGINAILTRLGHDEFWCDYLSRIGNDRAYEPPLKEWILRYPDRTGNPNDRIASFDVVQITDVSPWYGETVPTNTRERVVLHYP</sequence>
<protein>
    <recommendedName>
        <fullName evidence="6">HTTM-like domain-containing protein</fullName>
    </recommendedName>
</protein>
<comment type="caution">
    <text evidence="7">The sequence shown here is derived from an EMBL/GenBank/DDBJ whole genome shotgun (WGS) entry which is preliminary data.</text>
</comment>
<feature type="transmembrane region" description="Helical" evidence="5">
    <location>
        <begin position="12"/>
        <end position="34"/>
    </location>
</feature>
<dbReference type="PANTHER" id="PTHR39535">
    <property type="entry name" value="SPORULATION-DELAYING PROTEIN SDPB"/>
    <property type="match status" value="1"/>
</dbReference>
<dbReference type="AlphaFoldDB" id="A0A2W5UEW0"/>
<dbReference type="EMBL" id="QFQP01000031">
    <property type="protein sequence ID" value="PZR07448.1"/>
    <property type="molecule type" value="Genomic_DNA"/>
</dbReference>
<evidence type="ECO:0000259" key="6">
    <source>
        <dbReference type="SMART" id="SM00752"/>
    </source>
</evidence>
<keyword evidence="2 5" id="KW-0812">Transmembrane</keyword>
<name>A0A2W5UEW0_9BACT</name>
<feature type="transmembrane region" description="Helical" evidence="5">
    <location>
        <begin position="182"/>
        <end position="203"/>
    </location>
</feature>
<dbReference type="Proteomes" id="UP000249061">
    <property type="component" value="Unassembled WGS sequence"/>
</dbReference>